<dbReference type="SMART" id="SM00342">
    <property type="entry name" value="HTH_ARAC"/>
    <property type="match status" value="1"/>
</dbReference>
<reference evidence="11 12" key="1">
    <citation type="submission" date="2021-03" db="EMBL/GenBank/DDBJ databases">
        <title>Human Oral Microbial Genomes.</title>
        <authorList>
            <person name="Johnston C.D."/>
            <person name="Chen T."/>
            <person name="Dewhirst F.E."/>
        </authorList>
    </citation>
    <scope>NUCLEOTIDE SEQUENCE [LARGE SCALE GENOMIC DNA]</scope>
    <source>
        <strain evidence="11 12">DSMZ 100122</strain>
    </source>
</reference>
<name>A0ABX7Y7P2_9ACTN</name>
<dbReference type="InterPro" id="IPR018060">
    <property type="entry name" value="HTH_AraC"/>
</dbReference>
<dbReference type="PROSITE" id="PS01124">
    <property type="entry name" value="HTH_ARAC_FAMILY_2"/>
    <property type="match status" value="1"/>
</dbReference>
<dbReference type="InterPro" id="IPR023170">
    <property type="entry name" value="HhH_base_excis_C"/>
</dbReference>
<evidence type="ECO:0000256" key="6">
    <source>
        <dbReference type="ARBA" id="ARBA00023015"/>
    </source>
</evidence>
<evidence type="ECO:0000313" key="11">
    <source>
        <dbReference type="EMBL" id="QUC09046.1"/>
    </source>
</evidence>
<dbReference type="Gene3D" id="1.10.1670.10">
    <property type="entry name" value="Helix-hairpin-Helix base-excision DNA repair enzymes (C-terminal)"/>
    <property type="match status" value="1"/>
</dbReference>
<organism evidence="11 12">
    <name type="scientific">Arachnia rubra</name>
    <dbReference type="NCBI Taxonomy" id="1547448"/>
    <lineage>
        <taxon>Bacteria</taxon>
        <taxon>Bacillati</taxon>
        <taxon>Actinomycetota</taxon>
        <taxon>Actinomycetes</taxon>
        <taxon>Propionibacteriales</taxon>
        <taxon>Propionibacteriaceae</taxon>
        <taxon>Arachnia</taxon>
    </lineage>
</organism>
<keyword evidence="8" id="KW-0804">Transcription</keyword>
<dbReference type="EMBL" id="CP072384">
    <property type="protein sequence ID" value="QUC09046.1"/>
    <property type="molecule type" value="Genomic_DNA"/>
</dbReference>
<keyword evidence="9" id="KW-0234">DNA repair</keyword>
<dbReference type="Pfam" id="PF06029">
    <property type="entry name" value="AlkA_N"/>
    <property type="match status" value="1"/>
</dbReference>
<dbReference type="InterPro" id="IPR051912">
    <property type="entry name" value="Alkylbase_DNA_Glycosylase/TA"/>
</dbReference>
<dbReference type="InterPro" id="IPR011257">
    <property type="entry name" value="DNA_glycosylase"/>
</dbReference>
<dbReference type="InterPro" id="IPR003265">
    <property type="entry name" value="HhH-GPD_domain"/>
</dbReference>
<feature type="domain" description="HTH araC/xylS-type" evidence="10">
    <location>
        <begin position="90"/>
        <end position="188"/>
    </location>
</feature>
<sequence length="485" mass="51613">MSLLPLDEDACYRACSGRDQAWDGHFVLAVTSTGIYCRPSCPARLPRRENCRFLASAAAAVAAGFRACRRCRPDRLPGMKGWDDRADLAACAIRAIRDGEADERGIASMSKRLGVSQRHLNRVLVAEVGATAQQLAQSRRAHTARALMDQTGWQLADIAFAAGFGSVRQFNAVMRAEFGAAPSRLRRASAVERHDGGRCRLVLRIPSPGAAAGDAMRAALAAHIVPGVERAVGDRIERLITTGAGTATVAVDLRGHLEVNLPGLSALTETLTVVRRWLALDADPQPAQALLGTDPAVGKLIAARPGLRIPGAVDGGEFALFTVLGQQISLAAAKTAAARMVSTYGKAAPELGAGWTIPPAPDVLAGMGPDRFRAELRLTRTKAATLHAVAALLAAGLRLDGQADRSEVRRRLLAVKGVGEWTAEFIAMRALGDPDACPAGDLVLRRALGVAGGREVRARAESWRPWRAYAVMHLWTEASYLCSKN</sequence>
<evidence type="ECO:0000256" key="9">
    <source>
        <dbReference type="ARBA" id="ARBA00023204"/>
    </source>
</evidence>
<dbReference type="InterPro" id="IPR037046">
    <property type="entry name" value="AlkA_N_sf"/>
</dbReference>
<keyword evidence="7" id="KW-0010">Activator</keyword>
<dbReference type="Pfam" id="PF12833">
    <property type="entry name" value="HTH_18"/>
    <property type="match status" value="1"/>
</dbReference>
<keyword evidence="4" id="KW-0489">Methyltransferase</keyword>
<comment type="cofactor">
    <cofactor evidence="2">
        <name>Zn(2+)</name>
        <dbReference type="ChEBI" id="CHEBI:29105"/>
    </cofactor>
</comment>
<dbReference type="PANTHER" id="PTHR43003">
    <property type="entry name" value="DNA-3-METHYLADENINE GLYCOSYLASE"/>
    <property type="match status" value="1"/>
</dbReference>
<keyword evidence="6" id="KW-0805">Transcription regulation</keyword>
<evidence type="ECO:0000256" key="2">
    <source>
        <dbReference type="ARBA" id="ARBA00001947"/>
    </source>
</evidence>
<keyword evidence="5" id="KW-0227">DNA damage</keyword>
<dbReference type="SUPFAM" id="SSF55945">
    <property type="entry name" value="TATA-box binding protein-like"/>
    <property type="match status" value="1"/>
</dbReference>
<proteinExistence type="predicted"/>
<keyword evidence="4" id="KW-0808">Transferase</keyword>
<evidence type="ECO:0000256" key="4">
    <source>
        <dbReference type="ARBA" id="ARBA00022603"/>
    </source>
</evidence>
<dbReference type="Gene3D" id="1.10.340.30">
    <property type="entry name" value="Hypothetical protein, domain 2"/>
    <property type="match status" value="1"/>
</dbReference>
<evidence type="ECO:0000256" key="3">
    <source>
        <dbReference type="ARBA" id="ARBA00012000"/>
    </source>
</evidence>
<evidence type="ECO:0000259" key="10">
    <source>
        <dbReference type="PROSITE" id="PS01124"/>
    </source>
</evidence>
<accession>A0ABX7Y7P2</accession>
<comment type="catalytic activity">
    <reaction evidence="1">
        <text>Hydrolysis of alkylated DNA, releasing 3-methyladenine, 3-methylguanine, 7-methylguanine and 7-methyladenine.</text>
        <dbReference type="EC" id="3.2.2.21"/>
    </reaction>
</comment>
<dbReference type="Pfam" id="PF00730">
    <property type="entry name" value="HhH-GPD"/>
    <property type="match status" value="1"/>
</dbReference>
<dbReference type="InterPro" id="IPR035451">
    <property type="entry name" value="Ada-like_dom_sf"/>
</dbReference>
<evidence type="ECO:0000256" key="1">
    <source>
        <dbReference type="ARBA" id="ARBA00000086"/>
    </source>
</evidence>
<evidence type="ECO:0000313" key="12">
    <source>
        <dbReference type="Proteomes" id="UP000678513"/>
    </source>
</evidence>
<keyword evidence="12" id="KW-1185">Reference proteome</keyword>
<dbReference type="Pfam" id="PF02805">
    <property type="entry name" value="Ada_Zn_binding"/>
    <property type="match status" value="1"/>
</dbReference>
<dbReference type="Gene3D" id="1.10.10.60">
    <property type="entry name" value="Homeodomain-like"/>
    <property type="match status" value="1"/>
</dbReference>
<dbReference type="SMART" id="SM00478">
    <property type="entry name" value="ENDO3c"/>
    <property type="match status" value="1"/>
</dbReference>
<dbReference type="SUPFAM" id="SSF57884">
    <property type="entry name" value="Ada DNA repair protein, N-terminal domain (N-Ada 10)"/>
    <property type="match status" value="1"/>
</dbReference>
<dbReference type="InterPro" id="IPR009057">
    <property type="entry name" value="Homeodomain-like_sf"/>
</dbReference>
<dbReference type="InterPro" id="IPR010316">
    <property type="entry name" value="AlkA_N"/>
</dbReference>
<dbReference type="EC" id="3.2.2.21" evidence="3"/>
<dbReference type="InterPro" id="IPR004026">
    <property type="entry name" value="Ada_DNA_repair_Zn-bd"/>
</dbReference>
<dbReference type="PANTHER" id="PTHR43003:SF13">
    <property type="entry name" value="DNA-3-METHYLADENINE GLYCOSYLASE 2"/>
    <property type="match status" value="1"/>
</dbReference>
<evidence type="ECO:0000256" key="7">
    <source>
        <dbReference type="ARBA" id="ARBA00023159"/>
    </source>
</evidence>
<evidence type="ECO:0000256" key="8">
    <source>
        <dbReference type="ARBA" id="ARBA00023163"/>
    </source>
</evidence>
<gene>
    <name evidence="11" type="ORF">J5A65_04780</name>
</gene>
<dbReference type="SMART" id="SM01009">
    <property type="entry name" value="AlkA_N"/>
    <property type="match status" value="1"/>
</dbReference>
<dbReference type="Gene3D" id="3.30.310.20">
    <property type="entry name" value="DNA-3-methyladenine glycosylase AlkA, N-terminal domain"/>
    <property type="match status" value="1"/>
</dbReference>
<dbReference type="Proteomes" id="UP000678513">
    <property type="component" value="Chromosome"/>
</dbReference>
<dbReference type="SUPFAM" id="SSF46689">
    <property type="entry name" value="Homeodomain-like"/>
    <property type="match status" value="1"/>
</dbReference>
<evidence type="ECO:0000256" key="5">
    <source>
        <dbReference type="ARBA" id="ARBA00022763"/>
    </source>
</evidence>
<dbReference type="Gene3D" id="3.40.10.10">
    <property type="entry name" value="DNA Methylphosphotriester Repair Domain"/>
    <property type="match status" value="1"/>
</dbReference>
<dbReference type="SUPFAM" id="SSF48150">
    <property type="entry name" value="DNA-glycosylase"/>
    <property type="match status" value="1"/>
</dbReference>
<protein>
    <recommendedName>
        <fullName evidence="3">DNA-3-methyladenine glycosylase II</fullName>
        <ecNumber evidence="3">3.2.2.21</ecNumber>
    </recommendedName>
</protein>
<dbReference type="RefSeq" id="WP_212325964.1">
    <property type="nucleotide sequence ID" value="NZ_AP024463.1"/>
</dbReference>